<protein>
    <recommendedName>
        <fullName evidence="4">Clr5 domain-containing protein</fullName>
    </recommendedName>
</protein>
<evidence type="ECO:0000313" key="2">
    <source>
        <dbReference type="EMBL" id="KAK6503133.1"/>
    </source>
</evidence>
<gene>
    <name evidence="2" type="ORF">TWF481_008168</name>
</gene>
<evidence type="ECO:0000256" key="1">
    <source>
        <dbReference type="SAM" id="MobiDB-lite"/>
    </source>
</evidence>
<feature type="compositionally biased region" description="Polar residues" evidence="1">
    <location>
        <begin position="161"/>
        <end position="171"/>
    </location>
</feature>
<sequence length="653" mass="72490">MPQSTRSNGNRHQKEMEAQKGPLDHLRHEEGCTVEEILEYLKGEGIDVSRSTLEGYFKKWGWTEGQYQIRAREARNRRRKRDRTSGTNGTNVDRFEVATVTTAIETELSDGISTTTRATTVAIGRPEVVKRISTSATAAEPSVSTTNPYFLWLANAGIPNSTPEVPGTDSTGDGGNPQLVSLPEPPRFYSLPDPNFVVVLGIASYMGEAGRPACANILTHVLGVIFTEIEECCGAVEAVSYPDHQGAVEGESAGKMELAAVISGVTERAKRLSCSPPDLPGAKLLRLHCLAFTILNLVLPTLEFLFQDRRFKTTYNPALCVLIGNVRSSVSELLVALPLRPPTPGNAGADLKIDPEWSRYIFLIFWVHAKWIRSPYPDQRPGFEANQGLYNYIYNIGSYWDDSSPYGSLEQRRTRAPGLEGIGQTIIEFPGYPDHKLIGLALSVYEESSIEDLAKSILGAERFAQNSSNSWNRNAICGLDYATYTDLHLETSGEDFNLEITSDCTQTWRGVAELMQLTGSLASRFIDQNAAFPLFVMFPHQLLSLDDSRYLAIMNKKQVGDFFVNNISAFCSENEYLLEQQINLSGPHLARFERLYGTMGNRYPDTSVALCNTIHRLAYPNQPPTEDGSDNRSDFLKKLAQLKSLLIQGIFWA</sequence>
<evidence type="ECO:0000313" key="3">
    <source>
        <dbReference type="Proteomes" id="UP001370758"/>
    </source>
</evidence>
<feature type="compositionally biased region" description="Basic and acidic residues" evidence="1">
    <location>
        <begin position="12"/>
        <end position="22"/>
    </location>
</feature>
<feature type="region of interest" description="Disordered" evidence="1">
    <location>
        <begin position="1"/>
        <end position="22"/>
    </location>
</feature>
<feature type="compositionally biased region" description="Polar residues" evidence="1">
    <location>
        <begin position="1"/>
        <end position="10"/>
    </location>
</feature>
<organism evidence="2 3">
    <name type="scientific">Arthrobotrys musiformis</name>
    <dbReference type="NCBI Taxonomy" id="47236"/>
    <lineage>
        <taxon>Eukaryota</taxon>
        <taxon>Fungi</taxon>
        <taxon>Dikarya</taxon>
        <taxon>Ascomycota</taxon>
        <taxon>Pezizomycotina</taxon>
        <taxon>Orbiliomycetes</taxon>
        <taxon>Orbiliales</taxon>
        <taxon>Orbiliaceae</taxon>
        <taxon>Arthrobotrys</taxon>
    </lineage>
</organism>
<keyword evidence="3" id="KW-1185">Reference proteome</keyword>
<dbReference type="EMBL" id="JAVHJL010000005">
    <property type="protein sequence ID" value="KAK6503133.1"/>
    <property type="molecule type" value="Genomic_DNA"/>
</dbReference>
<reference evidence="2 3" key="1">
    <citation type="submission" date="2023-08" db="EMBL/GenBank/DDBJ databases">
        <authorList>
            <person name="Palmer J.M."/>
        </authorList>
    </citation>
    <scope>NUCLEOTIDE SEQUENCE [LARGE SCALE GENOMIC DNA]</scope>
    <source>
        <strain evidence="2 3">TWF481</strain>
    </source>
</reference>
<evidence type="ECO:0008006" key="4">
    <source>
        <dbReference type="Google" id="ProtNLM"/>
    </source>
</evidence>
<feature type="region of interest" description="Disordered" evidence="1">
    <location>
        <begin position="161"/>
        <end position="184"/>
    </location>
</feature>
<feature type="region of interest" description="Disordered" evidence="1">
    <location>
        <begin position="72"/>
        <end position="91"/>
    </location>
</feature>
<accession>A0AAV9W6B6</accession>
<name>A0AAV9W6B6_9PEZI</name>
<dbReference type="Proteomes" id="UP001370758">
    <property type="component" value="Unassembled WGS sequence"/>
</dbReference>
<proteinExistence type="predicted"/>
<comment type="caution">
    <text evidence="2">The sequence shown here is derived from an EMBL/GenBank/DDBJ whole genome shotgun (WGS) entry which is preliminary data.</text>
</comment>
<dbReference type="AlphaFoldDB" id="A0AAV9W6B6"/>